<organism evidence="2 3">
    <name type="scientific">Trichinella spiralis</name>
    <name type="common">Trichina worm</name>
    <dbReference type="NCBI Taxonomy" id="6334"/>
    <lineage>
        <taxon>Eukaryota</taxon>
        <taxon>Metazoa</taxon>
        <taxon>Ecdysozoa</taxon>
        <taxon>Nematoda</taxon>
        <taxon>Enoplea</taxon>
        <taxon>Dorylaimia</taxon>
        <taxon>Trichinellida</taxon>
        <taxon>Trichinellidae</taxon>
        <taxon>Trichinella</taxon>
    </lineage>
</organism>
<reference evidence="2 3" key="1">
    <citation type="submission" date="2015-01" db="EMBL/GenBank/DDBJ databases">
        <title>Evolution of Trichinella species and genotypes.</title>
        <authorList>
            <person name="Korhonen P.K."/>
            <person name="Edoardo P."/>
            <person name="Giuseppe L.R."/>
            <person name="Gasser R.B."/>
        </authorList>
    </citation>
    <scope>NUCLEOTIDE SEQUENCE [LARGE SCALE GENOMIC DNA]</scope>
    <source>
        <strain evidence="2">ISS3</strain>
    </source>
</reference>
<feature type="region of interest" description="Disordered" evidence="1">
    <location>
        <begin position="1"/>
        <end position="46"/>
    </location>
</feature>
<accession>A0A0V1AYY1</accession>
<evidence type="ECO:0000313" key="2">
    <source>
        <dbReference type="EMBL" id="KRY29865.1"/>
    </source>
</evidence>
<keyword evidence="3" id="KW-1185">Reference proteome</keyword>
<dbReference type="OrthoDB" id="5919615at2759"/>
<protein>
    <submittedName>
        <fullName evidence="2">Uncharacterized protein</fullName>
    </submittedName>
</protein>
<evidence type="ECO:0000256" key="1">
    <source>
        <dbReference type="SAM" id="MobiDB-lite"/>
    </source>
</evidence>
<proteinExistence type="predicted"/>
<dbReference type="Proteomes" id="UP000054776">
    <property type="component" value="Unassembled WGS sequence"/>
</dbReference>
<feature type="compositionally biased region" description="Basic and acidic residues" evidence="1">
    <location>
        <begin position="10"/>
        <end position="36"/>
    </location>
</feature>
<gene>
    <name evidence="2" type="ORF">T01_12208</name>
</gene>
<evidence type="ECO:0000313" key="3">
    <source>
        <dbReference type="Proteomes" id="UP000054776"/>
    </source>
</evidence>
<dbReference type="InParanoid" id="A0A0V1AYY1"/>
<name>A0A0V1AYY1_TRISP</name>
<sequence>MANSACRYKAHSEEQTKRKRDACDSDRRVNTVDHGSDPSLHLFSDDKKNYNSSGSMVCNCSQPRKAHGTPCCALNERTDSGVTGLSNVGDMLVVNFVSLLAAPIYRDVQCLQLLNQTSEQTQ</sequence>
<dbReference type="EMBL" id="JYDH01000157">
    <property type="protein sequence ID" value="KRY29865.1"/>
    <property type="molecule type" value="Genomic_DNA"/>
</dbReference>
<comment type="caution">
    <text evidence="2">The sequence shown here is derived from an EMBL/GenBank/DDBJ whole genome shotgun (WGS) entry which is preliminary data.</text>
</comment>
<dbReference type="AlphaFoldDB" id="A0A0V1AYY1"/>